<proteinExistence type="predicted"/>
<accession>A0ABR3LIA1</accession>
<evidence type="ECO:0000256" key="2">
    <source>
        <dbReference type="SAM" id="MobiDB-lite"/>
    </source>
</evidence>
<dbReference type="SUPFAM" id="SSF50630">
    <property type="entry name" value="Acid proteases"/>
    <property type="match status" value="1"/>
</dbReference>
<dbReference type="EMBL" id="JAYMGO010000021">
    <property type="protein sequence ID" value="KAL1252613.1"/>
    <property type="molecule type" value="Genomic_DNA"/>
</dbReference>
<gene>
    <name evidence="4" type="ORF">QQF64_017306</name>
</gene>
<dbReference type="Proteomes" id="UP001558613">
    <property type="component" value="Unassembled WGS sequence"/>
</dbReference>
<dbReference type="PANTHER" id="PTHR46888">
    <property type="entry name" value="ZINC KNUCKLE DOMAINCONTAINING PROTEIN-RELATED"/>
    <property type="match status" value="1"/>
</dbReference>
<dbReference type="Gene3D" id="4.10.60.10">
    <property type="entry name" value="Zinc finger, CCHC-type"/>
    <property type="match status" value="1"/>
</dbReference>
<keyword evidence="1" id="KW-0862">Zinc</keyword>
<keyword evidence="1" id="KW-0479">Metal-binding</keyword>
<dbReference type="InterPro" id="IPR036875">
    <property type="entry name" value="Znf_CCHC_sf"/>
</dbReference>
<organism evidence="4 5">
    <name type="scientific">Cirrhinus molitorella</name>
    <name type="common">mud carp</name>
    <dbReference type="NCBI Taxonomy" id="172907"/>
    <lineage>
        <taxon>Eukaryota</taxon>
        <taxon>Metazoa</taxon>
        <taxon>Chordata</taxon>
        <taxon>Craniata</taxon>
        <taxon>Vertebrata</taxon>
        <taxon>Euteleostomi</taxon>
        <taxon>Actinopterygii</taxon>
        <taxon>Neopterygii</taxon>
        <taxon>Teleostei</taxon>
        <taxon>Ostariophysi</taxon>
        <taxon>Cypriniformes</taxon>
        <taxon>Cyprinidae</taxon>
        <taxon>Labeoninae</taxon>
        <taxon>Labeonini</taxon>
        <taxon>Cirrhinus</taxon>
    </lineage>
</organism>
<comment type="caution">
    <text evidence="4">The sequence shown here is derived from an EMBL/GenBank/DDBJ whole genome shotgun (WGS) entry which is preliminary data.</text>
</comment>
<dbReference type="InterPro" id="IPR001878">
    <property type="entry name" value="Znf_CCHC"/>
</dbReference>
<name>A0ABR3LIA1_9TELE</name>
<feature type="region of interest" description="Disordered" evidence="2">
    <location>
        <begin position="1"/>
        <end position="43"/>
    </location>
</feature>
<sequence>MLSYRTQVSSHPQKKNPKGHMTQWFGQRKGNSSPYEQQKASSDYSPRTCYKCGVLGHIFWQCDKPDEPMPAADSSGSQQTNLFAALMGATNFPAMACPVTINSQDVEALLDSRSMITLVHKSLVNPAEISQEDTIPVSCVYGDTQKYSTTALTLITTKGKCDVKAGVVDMLPVSVLIGRD</sequence>
<keyword evidence="5" id="KW-1185">Reference proteome</keyword>
<keyword evidence="1" id="KW-0863">Zinc-finger</keyword>
<reference evidence="4 5" key="1">
    <citation type="submission" date="2023-09" db="EMBL/GenBank/DDBJ databases">
        <authorList>
            <person name="Wang M."/>
        </authorList>
    </citation>
    <scope>NUCLEOTIDE SEQUENCE [LARGE SCALE GENOMIC DNA]</scope>
    <source>
        <strain evidence="4">GT-2023</strain>
        <tissue evidence="4">Liver</tissue>
    </source>
</reference>
<dbReference type="InterPro" id="IPR021109">
    <property type="entry name" value="Peptidase_aspartic_dom_sf"/>
</dbReference>
<dbReference type="SUPFAM" id="SSF57756">
    <property type="entry name" value="Retrovirus zinc finger-like domains"/>
    <property type="match status" value="1"/>
</dbReference>
<dbReference type="PROSITE" id="PS50158">
    <property type="entry name" value="ZF_CCHC"/>
    <property type="match status" value="1"/>
</dbReference>
<evidence type="ECO:0000256" key="1">
    <source>
        <dbReference type="PROSITE-ProRule" id="PRU00047"/>
    </source>
</evidence>
<feature type="compositionally biased region" description="Polar residues" evidence="2">
    <location>
        <begin position="29"/>
        <end position="43"/>
    </location>
</feature>
<dbReference type="Gene3D" id="2.40.70.10">
    <property type="entry name" value="Acid Proteases"/>
    <property type="match status" value="1"/>
</dbReference>
<evidence type="ECO:0000313" key="5">
    <source>
        <dbReference type="Proteomes" id="UP001558613"/>
    </source>
</evidence>
<feature type="compositionally biased region" description="Polar residues" evidence="2">
    <location>
        <begin position="1"/>
        <end position="11"/>
    </location>
</feature>
<evidence type="ECO:0000313" key="4">
    <source>
        <dbReference type="EMBL" id="KAL1252613.1"/>
    </source>
</evidence>
<feature type="domain" description="CCHC-type" evidence="3">
    <location>
        <begin position="49"/>
        <end position="64"/>
    </location>
</feature>
<protein>
    <recommendedName>
        <fullName evidence="3">CCHC-type domain-containing protein</fullName>
    </recommendedName>
</protein>
<dbReference type="PANTHER" id="PTHR46888:SF15">
    <property type="entry name" value="ZINC FINGER AND SCAN DOMAIN-CONTAINING PROTEIN 12-LIKE"/>
    <property type="match status" value="1"/>
</dbReference>
<evidence type="ECO:0000259" key="3">
    <source>
        <dbReference type="PROSITE" id="PS50158"/>
    </source>
</evidence>